<evidence type="ECO:0000256" key="2">
    <source>
        <dbReference type="ARBA" id="ARBA00006003"/>
    </source>
</evidence>
<evidence type="ECO:0000256" key="5">
    <source>
        <dbReference type="ARBA" id="ARBA00022692"/>
    </source>
</evidence>
<accession>A0ABM3Z1M0</accession>
<evidence type="ECO:0000256" key="1">
    <source>
        <dbReference type="ARBA" id="ARBA00004323"/>
    </source>
</evidence>
<reference evidence="13" key="1">
    <citation type="submission" date="2025-08" db="UniProtKB">
        <authorList>
            <consortium name="RefSeq"/>
        </authorList>
    </citation>
    <scope>IDENTIFICATION</scope>
    <source>
        <tissue evidence="13">Blood</tissue>
    </source>
</reference>
<name>A0ABM3Z1M0_PANGU</name>
<feature type="transmembrane region" description="Helical" evidence="11">
    <location>
        <begin position="106"/>
        <end position="129"/>
    </location>
</feature>
<keyword evidence="3" id="KW-0328">Glycosyltransferase</keyword>
<keyword evidence="12" id="KW-1185">Reference proteome</keyword>
<dbReference type="InterPro" id="IPR001675">
    <property type="entry name" value="Glyco_trans_29"/>
</dbReference>
<keyword evidence="8" id="KW-0333">Golgi apparatus</keyword>
<keyword evidence="10" id="KW-0325">Glycoprotein</keyword>
<dbReference type="PANTHER" id="PTHR13713">
    <property type="entry name" value="SIALYLTRANSFERASE"/>
    <property type="match status" value="1"/>
</dbReference>
<sequence>MDFCGSESFQAAVRVQINCSSSAAQSYCFSRSRISSLLMHLRLKQHSMLRRWFLVLPQWKARHNQLCFKTWKSRFMCKADGKKLISARRKICHSQYRKARNRYQMMGMLVMKQILLMIVLGAGVMYAVLHSNVWKTNGLGLSSFNRKHCNFKINVSSFIKMDNFCPFLCESNFYDTSASRGSNKFELPYGVRNSEIYFQLALSKLESCDLFPEDNSPPCKKCIVVGNGGILRNKKLGQKIDSYDVVIRMNNGPVKGYEDDVGRRTTFRLFYPESIFSDPLHYDPKTTAVFIVFKRHDLKWLSDILSGHNIMATDVFWKKPATRMIYKPKQIRILDPFIIQRTAYELLHFPRKFPRRGRPKHPTTGLIAIAFAFDICTEVHVTGFKYNLQDQGSSLHYYGNDTMSLMIKNEYHDIVAEQRLLKNLIDRHIVINLTEEPN</sequence>
<evidence type="ECO:0000256" key="8">
    <source>
        <dbReference type="ARBA" id="ARBA00023034"/>
    </source>
</evidence>
<dbReference type="PANTHER" id="PTHR13713:SF8">
    <property type="entry name" value="TYPE 2 LACTOSAMINE ALPHA-2,3-SIALYLTRANSFERASE"/>
    <property type="match status" value="1"/>
</dbReference>
<dbReference type="GeneID" id="117662693"/>
<evidence type="ECO:0000256" key="4">
    <source>
        <dbReference type="ARBA" id="ARBA00022679"/>
    </source>
</evidence>
<proteinExistence type="inferred from homology"/>
<keyword evidence="6" id="KW-0735">Signal-anchor</keyword>
<evidence type="ECO:0000256" key="10">
    <source>
        <dbReference type="ARBA" id="ARBA00023180"/>
    </source>
</evidence>
<dbReference type="InterPro" id="IPR038578">
    <property type="entry name" value="GT29-like_sf"/>
</dbReference>
<dbReference type="Proteomes" id="UP001652622">
    <property type="component" value="Unplaced"/>
</dbReference>
<evidence type="ECO:0000256" key="7">
    <source>
        <dbReference type="ARBA" id="ARBA00022989"/>
    </source>
</evidence>
<keyword evidence="5 11" id="KW-0812">Transmembrane</keyword>
<evidence type="ECO:0000256" key="3">
    <source>
        <dbReference type="ARBA" id="ARBA00022676"/>
    </source>
</evidence>
<protein>
    <submittedName>
        <fullName evidence="13">Type 2 lactosamine alpha-2,3-sialyltransferase isoform X1</fullName>
    </submittedName>
</protein>
<dbReference type="Gene3D" id="3.90.1480.20">
    <property type="entry name" value="Glycosyl transferase family 29"/>
    <property type="match status" value="1"/>
</dbReference>
<keyword evidence="9 11" id="KW-0472">Membrane</keyword>
<evidence type="ECO:0000313" key="12">
    <source>
        <dbReference type="Proteomes" id="UP001652622"/>
    </source>
</evidence>
<evidence type="ECO:0000313" key="13">
    <source>
        <dbReference type="RefSeq" id="XP_060542273.1"/>
    </source>
</evidence>
<organism evidence="12 13">
    <name type="scientific">Pantherophis guttatus</name>
    <name type="common">Corn snake</name>
    <name type="synonym">Elaphe guttata</name>
    <dbReference type="NCBI Taxonomy" id="94885"/>
    <lineage>
        <taxon>Eukaryota</taxon>
        <taxon>Metazoa</taxon>
        <taxon>Chordata</taxon>
        <taxon>Craniata</taxon>
        <taxon>Vertebrata</taxon>
        <taxon>Euteleostomi</taxon>
        <taxon>Lepidosauria</taxon>
        <taxon>Squamata</taxon>
        <taxon>Bifurcata</taxon>
        <taxon>Unidentata</taxon>
        <taxon>Episquamata</taxon>
        <taxon>Toxicofera</taxon>
        <taxon>Serpentes</taxon>
        <taxon>Colubroidea</taxon>
        <taxon>Colubridae</taxon>
        <taxon>Colubrinae</taxon>
        <taxon>Pantherophis</taxon>
    </lineage>
</organism>
<dbReference type="RefSeq" id="XP_060542273.1">
    <property type="nucleotide sequence ID" value="XM_060686290.1"/>
</dbReference>
<evidence type="ECO:0000256" key="9">
    <source>
        <dbReference type="ARBA" id="ARBA00023136"/>
    </source>
</evidence>
<gene>
    <name evidence="13" type="primary">ST3GAL6</name>
</gene>
<dbReference type="InterPro" id="IPR051142">
    <property type="entry name" value="Glycosyltransferase_29"/>
</dbReference>
<evidence type="ECO:0000256" key="6">
    <source>
        <dbReference type="ARBA" id="ARBA00022968"/>
    </source>
</evidence>
<evidence type="ECO:0000256" key="11">
    <source>
        <dbReference type="SAM" id="Phobius"/>
    </source>
</evidence>
<keyword evidence="7 11" id="KW-1133">Transmembrane helix</keyword>
<comment type="subcellular location">
    <subcellularLocation>
        <location evidence="1">Golgi apparatus membrane</location>
        <topology evidence="1">Single-pass type II membrane protein</topology>
    </subcellularLocation>
</comment>
<dbReference type="Pfam" id="PF00777">
    <property type="entry name" value="Glyco_transf_29"/>
    <property type="match status" value="1"/>
</dbReference>
<keyword evidence="4" id="KW-0808">Transferase</keyword>
<comment type="similarity">
    <text evidence="2">Belongs to the glycosyltransferase 29 family.</text>
</comment>